<comment type="caution">
    <text evidence="2">The sequence shown here is derived from an EMBL/GenBank/DDBJ whole genome shotgun (WGS) entry which is preliminary data.</text>
</comment>
<organism evidence="2 3">
    <name type="scientific">Faecalibacterium gallinarum</name>
    <dbReference type="NCBI Taxonomy" id="2903556"/>
    <lineage>
        <taxon>Bacteria</taxon>
        <taxon>Bacillati</taxon>
        <taxon>Bacillota</taxon>
        <taxon>Clostridia</taxon>
        <taxon>Eubacteriales</taxon>
        <taxon>Oscillospiraceae</taxon>
        <taxon>Faecalibacterium</taxon>
    </lineage>
</organism>
<reference evidence="2" key="1">
    <citation type="journal article" date="2022" name="Int. J. Syst. Evol. Microbiol.">
        <title>Genome-based, phenotypic and chemotaxonomic classification of Faecalibacterium strains: proposal of three novel species Faecalibacterium duncaniae sp. nov., Faecalibacterium hattorii sp. nov. and Faecalibacterium gallinarum sp. nov. .</title>
        <authorList>
            <person name="Sakamoto M."/>
            <person name="Sakurai N."/>
            <person name="Tanno H."/>
            <person name="Iino T."/>
            <person name="Ohkuma M."/>
            <person name="Endo A."/>
        </authorList>
    </citation>
    <scope>NUCLEOTIDE SEQUENCE</scope>
    <source>
        <strain evidence="2">JCM 17207</strain>
    </source>
</reference>
<keyword evidence="3" id="KW-1185">Reference proteome</keyword>
<feature type="domain" description="MobA/VirD2-like nuclease" evidence="1">
    <location>
        <begin position="27"/>
        <end position="161"/>
    </location>
</feature>
<dbReference type="EMBL" id="BQKV01000115">
    <property type="protein sequence ID" value="GJN65910.1"/>
    <property type="molecule type" value="Genomic_DNA"/>
</dbReference>
<proteinExistence type="predicted"/>
<sequence>MAATRLIALHINKGKSVAQCLRDRTDYAQNPEKTEKGELVTAYECDPMTADQEFLLAKRQYEHITGRRHKRDVIAYQIRQSFKPGEVTPEEANAIGQELAKRFTKGNHAFIVATHTDRAHIHNHIVFNSTSLDCTRKFRDFHLSWMVLSKLSDMICLEHKLSVITPKPYRERTKYKYPERPSIRDQIRDDIDAAMRQKPQSFQELVGLLEQAGYEYQEGKHPAIRGKNQKKFIRFKSLGEGYTHEDLRRVFTGEREHQPRKPGRRTEQPVQKMNLLIDIQQKMEAGKGTGYVRWAKVFNLKQMSKALLFLQENGIESLDQLNGRTTAIVQQTEGLKDSIRADEARLAEIAVLRGHILNYVKTREIYQGYKASGFSKVYFESHRQDLTLHKAAKEAFNERNLKKLPCIRDLNAEYAQLLERKKKNYAEYRQQKAQMQDWLMAQKIVSVMLDDKEQEQTEIHRQEERKAPEHS</sequence>
<dbReference type="AlphaFoldDB" id="A0AA37N542"/>
<dbReference type="InterPro" id="IPR005094">
    <property type="entry name" value="Endonuclease_MobA/VirD2"/>
</dbReference>
<dbReference type="Pfam" id="PF03432">
    <property type="entry name" value="Relaxase"/>
    <property type="match status" value="1"/>
</dbReference>
<protein>
    <recommendedName>
        <fullName evidence="1">MobA/VirD2-like nuclease domain-containing protein</fullName>
    </recommendedName>
</protein>
<evidence type="ECO:0000313" key="2">
    <source>
        <dbReference type="EMBL" id="GJN65910.1"/>
    </source>
</evidence>
<accession>A0AA37N542</accession>
<gene>
    <name evidence="2" type="ORF">JCM17207_25350</name>
</gene>
<dbReference type="Proteomes" id="UP001055185">
    <property type="component" value="Unassembled WGS sequence"/>
</dbReference>
<evidence type="ECO:0000313" key="3">
    <source>
        <dbReference type="Proteomes" id="UP001055185"/>
    </source>
</evidence>
<dbReference type="RefSeq" id="WP_238318111.1">
    <property type="nucleotide sequence ID" value="NZ_BQKV01000115.1"/>
</dbReference>
<evidence type="ECO:0000259" key="1">
    <source>
        <dbReference type="Pfam" id="PF03432"/>
    </source>
</evidence>
<name>A0AA37N542_9FIRM</name>